<gene>
    <name evidence="2" type="ORF">OS493_040418</name>
</gene>
<keyword evidence="3" id="KW-1185">Reference proteome</keyword>
<sequence length="178" mass="20611">MRLESQKEEQDAAKSNLNDIQKQYETLQENNKTLREDKYKLDNKLLEEMNFNKVKTAELEAEQDILKSKIKDKDDLIKKYEKQVEQLREQLATSVPSDQASTTLVVDVDKRRKQRQHSLMLSYQEGLMNRPGGLYRSTSEISLSNGDYSRSSNTSRSDSEHSHLVNSSVRRSHMADEA</sequence>
<evidence type="ECO:0000256" key="1">
    <source>
        <dbReference type="SAM" id="MobiDB-lite"/>
    </source>
</evidence>
<feature type="compositionally biased region" description="Basic and acidic residues" evidence="1">
    <location>
        <begin position="1"/>
        <end position="12"/>
    </location>
</feature>
<reference evidence="2" key="1">
    <citation type="submission" date="2023-01" db="EMBL/GenBank/DDBJ databases">
        <title>Genome assembly of the deep-sea coral Lophelia pertusa.</title>
        <authorList>
            <person name="Herrera S."/>
            <person name="Cordes E."/>
        </authorList>
    </citation>
    <scope>NUCLEOTIDE SEQUENCE</scope>
    <source>
        <strain evidence="2">USNM1676648</strain>
        <tissue evidence="2">Polyp</tissue>
    </source>
</reference>
<accession>A0A9W9Z5D2</accession>
<dbReference type="Proteomes" id="UP001163046">
    <property type="component" value="Unassembled WGS sequence"/>
</dbReference>
<feature type="region of interest" description="Disordered" evidence="1">
    <location>
        <begin position="121"/>
        <end position="178"/>
    </location>
</feature>
<evidence type="ECO:0000313" key="2">
    <source>
        <dbReference type="EMBL" id="KAJ7375558.1"/>
    </source>
</evidence>
<dbReference type="EMBL" id="MU826721">
    <property type="protein sequence ID" value="KAJ7375558.1"/>
    <property type="molecule type" value="Genomic_DNA"/>
</dbReference>
<feature type="region of interest" description="Disordered" evidence="1">
    <location>
        <begin position="1"/>
        <end position="20"/>
    </location>
</feature>
<name>A0A9W9Z5D2_9CNID</name>
<protein>
    <submittedName>
        <fullName evidence="2">Uncharacterized protein</fullName>
    </submittedName>
</protein>
<comment type="caution">
    <text evidence="2">The sequence shown here is derived from an EMBL/GenBank/DDBJ whole genome shotgun (WGS) entry which is preliminary data.</text>
</comment>
<feature type="compositionally biased region" description="Polar residues" evidence="1">
    <location>
        <begin position="136"/>
        <end position="148"/>
    </location>
</feature>
<evidence type="ECO:0000313" key="3">
    <source>
        <dbReference type="Proteomes" id="UP001163046"/>
    </source>
</evidence>
<feature type="non-terminal residue" evidence="2">
    <location>
        <position position="178"/>
    </location>
</feature>
<dbReference type="AlphaFoldDB" id="A0A9W9Z5D2"/>
<proteinExistence type="predicted"/>
<organism evidence="2 3">
    <name type="scientific">Desmophyllum pertusum</name>
    <dbReference type="NCBI Taxonomy" id="174260"/>
    <lineage>
        <taxon>Eukaryota</taxon>
        <taxon>Metazoa</taxon>
        <taxon>Cnidaria</taxon>
        <taxon>Anthozoa</taxon>
        <taxon>Hexacorallia</taxon>
        <taxon>Scleractinia</taxon>
        <taxon>Caryophylliina</taxon>
        <taxon>Caryophylliidae</taxon>
        <taxon>Desmophyllum</taxon>
    </lineage>
</organism>